<dbReference type="Pfam" id="PF07495">
    <property type="entry name" value="Y_Y_Y"/>
    <property type="match status" value="1"/>
</dbReference>
<evidence type="ECO:0000256" key="1">
    <source>
        <dbReference type="ARBA" id="ARBA00000085"/>
    </source>
</evidence>
<comment type="caution">
    <text evidence="12">The sequence shown here is derived from an EMBL/GenBank/DDBJ whole genome shotgun (WGS) entry which is preliminary data.</text>
</comment>
<dbReference type="Pfam" id="PF02518">
    <property type="entry name" value="HATPase_c"/>
    <property type="match status" value="1"/>
</dbReference>
<dbReference type="InterPro" id="IPR011006">
    <property type="entry name" value="CheY-like_superfamily"/>
</dbReference>
<dbReference type="Gene3D" id="3.40.50.2300">
    <property type="match status" value="1"/>
</dbReference>
<dbReference type="SMART" id="SM00448">
    <property type="entry name" value="REC"/>
    <property type="match status" value="1"/>
</dbReference>
<dbReference type="SMART" id="SM00342">
    <property type="entry name" value="HTH_ARAC"/>
    <property type="match status" value="1"/>
</dbReference>
<evidence type="ECO:0000256" key="2">
    <source>
        <dbReference type="ARBA" id="ARBA00012438"/>
    </source>
</evidence>
<dbReference type="PROSITE" id="PS50110">
    <property type="entry name" value="RESPONSE_REGULATORY"/>
    <property type="match status" value="1"/>
</dbReference>
<dbReference type="Gene3D" id="2.130.10.10">
    <property type="entry name" value="YVTN repeat-like/Quinoprotein amine dehydrogenase"/>
    <property type="match status" value="2"/>
</dbReference>
<dbReference type="EMBL" id="JBHMFA010000015">
    <property type="protein sequence ID" value="MFB9106242.1"/>
    <property type="molecule type" value="Genomic_DNA"/>
</dbReference>
<evidence type="ECO:0000256" key="7">
    <source>
        <dbReference type="PROSITE-ProRule" id="PRU00169"/>
    </source>
</evidence>
<dbReference type="InterPro" id="IPR003594">
    <property type="entry name" value="HATPase_dom"/>
</dbReference>
<dbReference type="SUPFAM" id="SSF47384">
    <property type="entry name" value="Homodimeric domain of signal transducing histidine kinase"/>
    <property type="match status" value="1"/>
</dbReference>
<feature type="domain" description="Histidine kinase" evidence="10">
    <location>
        <begin position="837"/>
        <end position="1058"/>
    </location>
</feature>
<dbReference type="Gene3D" id="1.10.10.60">
    <property type="entry name" value="Homeodomain-like"/>
    <property type="match status" value="1"/>
</dbReference>
<keyword evidence="3 7" id="KW-0597">Phosphoprotein</keyword>
<feature type="domain" description="HTH araC/xylS-type" evidence="9">
    <location>
        <begin position="1252"/>
        <end position="1351"/>
    </location>
</feature>
<accession>A0ABV5H2W4</accession>
<dbReference type="Pfam" id="PF07494">
    <property type="entry name" value="Reg_prop"/>
    <property type="match status" value="3"/>
</dbReference>
<dbReference type="CDD" id="cd00082">
    <property type="entry name" value="HisKA"/>
    <property type="match status" value="1"/>
</dbReference>
<organism evidence="12 13">
    <name type="scientific">Algibacter miyuki</name>
    <dbReference type="NCBI Taxonomy" id="1306933"/>
    <lineage>
        <taxon>Bacteria</taxon>
        <taxon>Pseudomonadati</taxon>
        <taxon>Bacteroidota</taxon>
        <taxon>Flavobacteriia</taxon>
        <taxon>Flavobacteriales</taxon>
        <taxon>Flavobacteriaceae</taxon>
        <taxon>Algibacter</taxon>
    </lineage>
</organism>
<dbReference type="InterPro" id="IPR011110">
    <property type="entry name" value="Reg_prop"/>
</dbReference>
<dbReference type="PROSITE" id="PS00041">
    <property type="entry name" value="HTH_ARAC_FAMILY_1"/>
    <property type="match status" value="1"/>
</dbReference>
<keyword evidence="8" id="KW-0812">Transmembrane</keyword>
<dbReference type="SUPFAM" id="SSF50998">
    <property type="entry name" value="Quinoprotein alcohol dehydrogenase-like"/>
    <property type="match status" value="1"/>
</dbReference>
<feature type="transmembrane region" description="Helical" evidence="8">
    <location>
        <begin position="7"/>
        <end position="28"/>
    </location>
</feature>
<evidence type="ECO:0000313" key="13">
    <source>
        <dbReference type="Proteomes" id="UP001589590"/>
    </source>
</evidence>
<evidence type="ECO:0000259" key="9">
    <source>
        <dbReference type="PROSITE" id="PS01124"/>
    </source>
</evidence>
<evidence type="ECO:0000259" key="10">
    <source>
        <dbReference type="PROSITE" id="PS50109"/>
    </source>
</evidence>
<dbReference type="Gene3D" id="2.60.40.10">
    <property type="entry name" value="Immunoglobulins"/>
    <property type="match status" value="1"/>
</dbReference>
<evidence type="ECO:0000259" key="11">
    <source>
        <dbReference type="PROSITE" id="PS50110"/>
    </source>
</evidence>
<evidence type="ECO:0000256" key="8">
    <source>
        <dbReference type="SAM" id="Phobius"/>
    </source>
</evidence>
<dbReference type="PANTHER" id="PTHR43547">
    <property type="entry name" value="TWO-COMPONENT HISTIDINE KINASE"/>
    <property type="match status" value="1"/>
</dbReference>
<evidence type="ECO:0000256" key="3">
    <source>
        <dbReference type="ARBA" id="ARBA00022553"/>
    </source>
</evidence>
<sequence>MSLIKPYFLYMRGHFMFFFIFSYIALGFSQNDTYKFKHLVATDGLSQNTIIDINQDDLGQIWIGTRDGLNKFDGSEFTVYRHDKNDPRSISNNDIICIENGRDSTIWIGTFSGLNKYDTRTDVFKTYVNDDQKTSLGNNIVWTIKKLLNQEIWVGTPSGLSIYNEFKDSFKNYTSVGQVLSIFENKAGETYIGTDNGVLKVIAESNKDYSFIRIKGTEGVVVQDIEESQYGNLLLGTRNQNVLEYNLDNGKITTYLDQLSLKGQDKNVRKLLFDDLGNLWAGTYDGVQIIDKNKKILTLYSDINDNESISGNFIKSLFKDKKGSIWVGTYHGGINIWDDSNINFINITQKPADKGLSFKAVSSIVNHNDKVYFGTEGGGVSILDTKNQFFEYIKTNNCNALKSDNIKSLFLSENNNLWIGTFEKGFLLYNINDREVKNDILPKKLLESTQNVGVSNICQDLDKNILIGTLGNGLIKYNPIKKNYELINKGLTSNNIKCLYVDSKNNIWISGFKGGNIIKPNGEIKHFFYDESTNLGLSTTVVFEDYKGTMWVGTEFDGLFKLVGNKFTPVNLKISDISIIGIRSIEEDKKGKLWLSTTNQGIVCFNTVNNSIAKYYTQKDGVISNQFNNKASLHIGDSGFMFGGPSGVSYFNSNNLIRNKYVPQVLITHFKLKNKSINVNSKEGLLTETITFTDDLKLAYDQGNFSISFSIPSFINSSKNSYLYRLKGLEDEWTETTENTASYTIQNPGNYTFEIKGVNNDGFSNKVPTRLNIHVNPAPWRSWWAFLFYGVFIFYVLYYLMNILKSKTKLKHQLALEKIEAEQIKTVNKHKLEFFTNISHELRTPLTLILGPLNEILDNYRGSSTMYKKLKVIESSANHLLQLINRLMDFRKLENNLMKLEAAEGNIVKFLKEIYLSFSEYAKNGNYDYTLETTSDNIQVYYDRYKLERVFYNLISNAFRYTPKGGKITLKVIEYPDEICIKVEDSGVGIAEEYRDKIFERFFELSINNKPDNDYNKGTGIGLSIVKNIVDLHKGKISVSGNKDGKGTVFSFKLPLGKEYLDETEIIQDFKFSDDLEQYVNQLEGQEVVLEKDVFELQHIQEKSTILIVEDNKQLRKFIVDILISEYNVLEAENGKVAYKLAIGEPVDLVVSDVVMPEMTGTELCSLIKEDIRTSHIPVILLTSRSSLIFKMDGLESGADDYLSKPFNVKELKLRIKNILSTISRLKEKINSNEILQPDDVVLSSLDEKLYNKALSIVELNISNEQFDISFFCEELGVSRTVLFKKIKAWTGFSPKDFIQHIRLKRGAQYLEQGELNISQISYNLGFKNPKYFSKCFRKKFGKTPTEYIKTFGDY</sequence>
<dbReference type="Gene3D" id="1.10.287.130">
    <property type="match status" value="1"/>
</dbReference>
<feature type="transmembrane region" description="Helical" evidence="8">
    <location>
        <begin position="783"/>
        <end position="801"/>
    </location>
</feature>
<evidence type="ECO:0000313" key="12">
    <source>
        <dbReference type="EMBL" id="MFB9106242.1"/>
    </source>
</evidence>
<dbReference type="InterPro" id="IPR018060">
    <property type="entry name" value="HTH_AraC"/>
</dbReference>
<dbReference type="InterPro" id="IPR011123">
    <property type="entry name" value="Y_Y_Y"/>
</dbReference>
<dbReference type="PANTHER" id="PTHR43547:SF2">
    <property type="entry name" value="HYBRID SIGNAL TRANSDUCTION HISTIDINE KINASE C"/>
    <property type="match status" value="1"/>
</dbReference>
<dbReference type="SMART" id="SM00387">
    <property type="entry name" value="HATPase_c"/>
    <property type="match status" value="1"/>
</dbReference>
<dbReference type="Pfam" id="PF00512">
    <property type="entry name" value="HisKA"/>
    <property type="match status" value="1"/>
</dbReference>
<keyword evidence="8" id="KW-1133">Transmembrane helix</keyword>
<dbReference type="SUPFAM" id="SSF55874">
    <property type="entry name" value="ATPase domain of HSP90 chaperone/DNA topoisomerase II/histidine kinase"/>
    <property type="match status" value="1"/>
</dbReference>
<feature type="domain" description="Response regulatory" evidence="11">
    <location>
        <begin position="1105"/>
        <end position="1220"/>
    </location>
</feature>
<protein>
    <recommendedName>
        <fullName evidence="2">histidine kinase</fullName>
        <ecNumber evidence="2">2.7.13.3</ecNumber>
    </recommendedName>
</protein>
<keyword evidence="6" id="KW-0804">Transcription</keyword>
<dbReference type="SUPFAM" id="SSF63829">
    <property type="entry name" value="Calcium-dependent phosphotriesterase"/>
    <property type="match status" value="1"/>
</dbReference>
<dbReference type="PROSITE" id="PS01124">
    <property type="entry name" value="HTH_ARAC_FAMILY_2"/>
    <property type="match status" value="1"/>
</dbReference>
<dbReference type="InterPro" id="IPR015943">
    <property type="entry name" value="WD40/YVTN_repeat-like_dom_sf"/>
</dbReference>
<evidence type="ECO:0000256" key="5">
    <source>
        <dbReference type="ARBA" id="ARBA00023125"/>
    </source>
</evidence>
<dbReference type="EC" id="2.7.13.3" evidence="2"/>
<gene>
    <name evidence="12" type="ORF">ACFFU1_15160</name>
</gene>
<dbReference type="CDD" id="cd17574">
    <property type="entry name" value="REC_OmpR"/>
    <property type="match status" value="1"/>
</dbReference>
<keyword evidence="4" id="KW-0805">Transcription regulation</keyword>
<dbReference type="InterPro" id="IPR009057">
    <property type="entry name" value="Homeodomain-like_sf"/>
</dbReference>
<evidence type="ECO:0000256" key="6">
    <source>
        <dbReference type="ARBA" id="ARBA00023163"/>
    </source>
</evidence>
<dbReference type="InterPro" id="IPR036097">
    <property type="entry name" value="HisK_dim/P_sf"/>
</dbReference>
<dbReference type="Proteomes" id="UP001589590">
    <property type="component" value="Unassembled WGS sequence"/>
</dbReference>
<dbReference type="InterPro" id="IPR001789">
    <property type="entry name" value="Sig_transdc_resp-reg_receiver"/>
</dbReference>
<dbReference type="Pfam" id="PF12833">
    <property type="entry name" value="HTH_18"/>
    <property type="match status" value="1"/>
</dbReference>
<dbReference type="InterPro" id="IPR011047">
    <property type="entry name" value="Quinoprotein_ADH-like_sf"/>
</dbReference>
<feature type="modified residue" description="4-aspartylphosphate" evidence="7">
    <location>
        <position position="1153"/>
    </location>
</feature>
<keyword evidence="8" id="KW-0472">Membrane</keyword>
<keyword evidence="5" id="KW-0238">DNA-binding</keyword>
<dbReference type="PRINTS" id="PR00344">
    <property type="entry name" value="BCTRLSENSOR"/>
</dbReference>
<dbReference type="SUPFAM" id="SSF52172">
    <property type="entry name" value="CheY-like"/>
    <property type="match status" value="1"/>
</dbReference>
<evidence type="ECO:0000256" key="4">
    <source>
        <dbReference type="ARBA" id="ARBA00023015"/>
    </source>
</evidence>
<dbReference type="InterPro" id="IPR036890">
    <property type="entry name" value="HATPase_C_sf"/>
</dbReference>
<dbReference type="InterPro" id="IPR005467">
    <property type="entry name" value="His_kinase_dom"/>
</dbReference>
<dbReference type="PROSITE" id="PS50109">
    <property type="entry name" value="HIS_KIN"/>
    <property type="match status" value="1"/>
</dbReference>
<dbReference type="InterPro" id="IPR013783">
    <property type="entry name" value="Ig-like_fold"/>
</dbReference>
<dbReference type="InterPro" id="IPR018062">
    <property type="entry name" value="HTH_AraC-typ_CS"/>
</dbReference>
<dbReference type="Pfam" id="PF00072">
    <property type="entry name" value="Response_reg"/>
    <property type="match status" value="1"/>
</dbReference>
<dbReference type="SMART" id="SM00388">
    <property type="entry name" value="HisKA"/>
    <property type="match status" value="1"/>
</dbReference>
<name>A0ABV5H2W4_9FLAO</name>
<dbReference type="InterPro" id="IPR004358">
    <property type="entry name" value="Sig_transdc_His_kin-like_C"/>
</dbReference>
<keyword evidence="13" id="KW-1185">Reference proteome</keyword>
<comment type="catalytic activity">
    <reaction evidence="1">
        <text>ATP + protein L-histidine = ADP + protein N-phospho-L-histidine.</text>
        <dbReference type="EC" id="2.7.13.3"/>
    </reaction>
</comment>
<reference evidence="12 13" key="1">
    <citation type="submission" date="2024-09" db="EMBL/GenBank/DDBJ databases">
        <authorList>
            <person name="Sun Q."/>
            <person name="Mori K."/>
        </authorList>
    </citation>
    <scope>NUCLEOTIDE SEQUENCE [LARGE SCALE GENOMIC DNA]</scope>
    <source>
        <strain evidence="12 13">CECT 8300</strain>
    </source>
</reference>
<dbReference type="InterPro" id="IPR003661">
    <property type="entry name" value="HisK_dim/P_dom"/>
</dbReference>
<proteinExistence type="predicted"/>
<dbReference type="SUPFAM" id="SSF46689">
    <property type="entry name" value="Homeodomain-like"/>
    <property type="match status" value="1"/>
</dbReference>
<dbReference type="Gene3D" id="3.30.565.10">
    <property type="entry name" value="Histidine kinase-like ATPase, C-terminal domain"/>
    <property type="match status" value="1"/>
</dbReference>